<dbReference type="Proteomes" id="UP001527925">
    <property type="component" value="Unassembled WGS sequence"/>
</dbReference>
<feature type="compositionally biased region" description="Low complexity" evidence="1">
    <location>
        <begin position="279"/>
        <end position="291"/>
    </location>
</feature>
<feature type="region of interest" description="Disordered" evidence="1">
    <location>
        <begin position="279"/>
        <end position="308"/>
    </location>
</feature>
<dbReference type="EMBL" id="JADGIZ020000085">
    <property type="protein sequence ID" value="KAL2911860.1"/>
    <property type="molecule type" value="Genomic_DNA"/>
</dbReference>
<feature type="region of interest" description="Disordered" evidence="1">
    <location>
        <begin position="413"/>
        <end position="435"/>
    </location>
</feature>
<feature type="region of interest" description="Disordered" evidence="1">
    <location>
        <begin position="696"/>
        <end position="716"/>
    </location>
</feature>
<evidence type="ECO:0000313" key="3">
    <source>
        <dbReference type="Proteomes" id="UP001527925"/>
    </source>
</evidence>
<protein>
    <submittedName>
        <fullName evidence="2">Uncharacterized protein</fullName>
    </submittedName>
</protein>
<reference evidence="2 3" key="1">
    <citation type="submission" date="2023-09" db="EMBL/GenBank/DDBJ databases">
        <title>Pangenome analysis of Batrachochytrium dendrobatidis and related Chytrids.</title>
        <authorList>
            <person name="Yacoub M.N."/>
            <person name="Stajich J.E."/>
            <person name="James T.Y."/>
        </authorList>
    </citation>
    <scope>NUCLEOTIDE SEQUENCE [LARGE SCALE GENOMIC DNA]</scope>
    <source>
        <strain evidence="2 3">JEL0888</strain>
    </source>
</reference>
<feature type="region of interest" description="Disordered" evidence="1">
    <location>
        <begin position="140"/>
        <end position="161"/>
    </location>
</feature>
<organism evidence="2 3">
    <name type="scientific">Polyrhizophydium stewartii</name>
    <dbReference type="NCBI Taxonomy" id="2732419"/>
    <lineage>
        <taxon>Eukaryota</taxon>
        <taxon>Fungi</taxon>
        <taxon>Fungi incertae sedis</taxon>
        <taxon>Chytridiomycota</taxon>
        <taxon>Chytridiomycota incertae sedis</taxon>
        <taxon>Chytridiomycetes</taxon>
        <taxon>Rhizophydiales</taxon>
        <taxon>Rhizophydiales incertae sedis</taxon>
        <taxon>Polyrhizophydium</taxon>
    </lineage>
</organism>
<feature type="compositionally biased region" description="Low complexity" evidence="1">
    <location>
        <begin position="832"/>
        <end position="847"/>
    </location>
</feature>
<accession>A0ABR4MX90</accession>
<feature type="region of interest" description="Disordered" evidence="1">
    <location>
        <begin position="827"/>
        <end position="868"/>
    </location>
</feature>
<name>A0ABR4MX90_9FUNG</name>
<evidence type="ECO:0000313" key="2">
    <source>
        <dbReference type="EMBL" id="KAL2911860.1"/>
    </source>
</evidence>
<proteinExistence type="predicted"/>
<feature type="region of interest" description="Disordered" evidence="1">
    <location>
        <begin position="487"/>
        <end position="511"/>
    </location>
</feature>
<feature type="compositionally biased region" description="Low complexity" evidence="1">
    <location>
        <begin position="140"/>
        <end position="159"/>
    </location>
</feature>
<feature type="region of interest" description="Disordered" evidence="1">
    <location>
        <begin position="585"/>
        <end position="677"/>
    </location>
</feature>
<feature type="compositionally biased region" description="Low complexity" evidence="1">
    <location>
        <begin position="597"/>
        <end position="610"/>
    </location>
</feature>
<evidence type="ECO:0000256" key="1">
    <source>
        <dbReference type="SAM" id="MobiDB-lite"/>
    </source>
</evidence>
<gene>
    <name evidence="2" type="ORF">HK105_208640</name>
</gene>
<comment type="caution">
    <text evidence="2">The sequence shown here is derived from an EMBL/GenBank/DDBJ whole genome shotgun (WGS) entry which is preliminary data.</text>
</comment>
<keyword evidence="3" id="KW-1185">Reference proteome</keyword>
<feature type="compositionally biased region" description="Polar residues" evidence="1">
    <location>
        <begin position="413"/>
        <end position="425"/>
    </location>
</feature>
<feature type="compositionally biased region" description="Pro residues" evidence="1">
    <location>
        <begin position="489"/>
        <end position="502"/>
    </location>
</feature>
<sequence length="868" mass="87981">MIDHPSPHTFSRLKSDITELESLASLICELCIPLDGVICEAMERLVELAGSNDFLPAFAALQISILKTKWAREDHFGAGYILPWVQVYSCLGHGTKLGAIASGCVAHATAAAAAAASATAATTAQAGAAAPAAEHVSQHAAVSAESSASAHPESAAAHVRLSSEARVDAASAAGSFGSGGLPRCGASLNGNPVPARADPHPAGTTGTAGLFGSFANLQSHAHNSAINPFGNGFFPAEVNMSEIINLGLFRTKPQAWTASHTLHSFTPMTPQASFCGQQQAPAVASASRPPVNLQDSSTAAPLTADPGHSANAPTLVPFADRLAMHHFGLASPFALAHGAGQIAAHLNGPMSVPEDAPEDRTHTPATVWSSLGASALLPAEAQPAGFPHDSRLDSAMDLDLQSLTSRQACVIDQQTRNPSQQQAEQPSPLASAHPANTSVFPCQPFVQQSVPLPAAFAMPPAAMCHTPGTTASPAAASACEASPAYATPMQPPASAPTLPGQPVPKKRQRGPRPLKIRANVKSALAMSPAAVPSVLLTPISPQAFAMPAPALATPLVSPAAEPPSALASAVPAMAAQIQLLPAPKQVRKGRPPKAAKLQQQQLQQLQQQQQALTQHPGGAMPGETLAQAMLVPGNPDPAITEGLPPPAPKRSKPRAPRPKAGACKPVSATRINSSEDEKVAQSIKAMVEPVVSRVLSGGKRKARAPKDAPVGAPAKKRLSKTLHSQSLLAALVGSHLPSTGVTVAGFHLLRPAPANASIVRASSFDYRSLPSASAAVPIGSGGMSAAAAEPDTLAAAIEHMPPHAAAAAGPAVAAICLQEPLLVPAASPPPSSLSSSLSSASSPTPSSTDAAIHLSPAAPASGGDGVMA</sequence>